<proteinExistence type="predicted"/>
<evidence type="ECO:0000313" key="2">
    <source>
        <dbReference type="Proteomes" id="UP001178507"/>
    </source>
</evidence>
<dbReference type="AlphaFoldDB" id="A0AA36HX17"/>
<sequence>MKTIASLAVLLTVASKKLTIRTKSQAIQAAPQSCDKMRCPPAWRPKMDHHTLTGVTGEDCCDKTCELFECKGVYRSNEAYWGNVGSSPQVCCDKMCGNEFECDVGYVLADATAPGTSKKDCCQPKCELFNCTAPWAPSAAKKDVVASSAEECCDKTCAAVDCSISGWEVNESKALQAGSTPEDCCTPLCGNSEQVTCPFGWAVPEEDVNKTSNRTMEGCCQTQCKAFTCSPGFAPNVSKEDAFGASDEECCLPTCQQFNCSLEDGWAPWPAVENDIGANASQCCLPTCKQWTCNATESWLPYPGGSKDNVTGASNSVCCLPACHTYSCSPAKGLIQVPESEKVGGTTDEECCESAKCTKVRQNMTELGEKEYCNGLEKEKCLTMYSKHTGSTPVKNAEGKLVTTVNTSSIVMCSFDDVYNLCRYDVADAIQGGCTGV</sequence>
<keyword evidence="2" id="KW-1185">Reference proteome</keyword>
<evidence type="ECO:0000313" key="1">
    <source>
        <dbReference type="EMBL" id="CAJ1376924.1"/>
    </source>
</evidence>
<reference evidence="1" key="1">
    <citation type="submission" date="2023-08" db="EMBL/GenBank/DDBJ databases">
        <authorList>
            <person name="Chen Y."/>
            <person name="Shah S."/>
            <person name="Dougan E. K."/>
            <person name="Thang M."/>
            <person name="Chan C."/>
        </authorList>
    </citation>
    <scope>NUCLEOTIDE SEQUENCE</scope>
</reference>
<protein>
    <submittedName>
        <fullName evidence="1">Uncharacterized protein</fullName>
    </submittedName>
</protein>
<comment type="caution">
    <text evidence="1">The sequence shown here is derived from an EMBL/GenBank/DDBJ whole genome shotgun (WGS) entry which is preliminary data.</text>
</comment>
<organism evidence="1 2">
    <name type="scientific">Effrenium voratum</name>
    <dbReference type="NCBI Taxonomy" id="2562239"/>
    <lineage>
        <taxon>Eukaryota</taxon>
        <taxon>Sar</taxon>
        <taxon>Alveolata</taxon>
        <taxon>Dinophyceae</taxon>
        <taxon>Suessiales</taxon>
        <taxon>Symbiodiniaceae</taxon>
        <taxon>Effrenium</taxon>
    </lineage>
</organism>
<dbReference type="EMBL" id="CAUJNA010000430">
    <property type="protein sequence ID" value="CAJ1376924.1"/>
    <property type="molecule type" value="Genomic_DNA"/>
</dbReference>
<name>A0AA36HX17_9DINO</name>
<accession>A0AA36HX17</accession>
<dbReference type="Proteomes" id="UP001178507">
    <property type="component" value="Unassembled WGS sequence"/>
</dbReference>
<gene>
    <name evidence="1" type="ORF">EVOR1521_LOCUS5862</name>
</gene>